<sequence>MEAYNNYNKGDLLKGQYRKLADLSKGSYGLVSVAEDIVHDKRLVAVKYIYPLPKKKQRQHGSDDDDSDSDSDDDLYPLAISPPSKSILQTLYNEAKKEITIHKILGVHSNIATLYDHFDSCLVLEYCSRGDLYDAIQDGKGPSTSQDIKDVFYQILDALEFCHSKNVFHRDLKPENILIGEDWSIKLCDWGLATTNRIISNKSEFDVGSERYMAPELFDPEMESYDAAKIDLWSIGIILLTLVFHKNPFSIANHSDKRFLQFVVNREALFDIFSTMSGEMFSVLRYSLNIDPTNRDIGMLKGELETLKYFTIDEEYWEVEQDEVEKEPHYEGENELGNEEEEDEEEEDEVDDEVQLQNNNQLEFTFDVEDGDSSGGSGGSDRLAKSNSGRRSRPPIRNRNLESALLGTYDSEGIDSAAESDVTASSDAALPMPHNHRADALLSKNSSMLPIPIIGTEYNDVGNHSIFRNQRKPFGVASFNQSKISTDGFGGGKFNREDFFTPKSVFNHYMDKYGDSKQQDRAFNYNSNNNNHNVRNKMSTWKKKGKRRSWKKATIDSDNYESGSSSQFPRSRSRSRVRHSYSGTNHTNVNGNSNGHVHGHGNGNGNSRDYFKKKAHSFSSSKPKKLFSNSGHSNLAATSGGNSQLHQHHGIHTQQLQQHPSLQNNGVVGSKKYVPPYLRSPSHARSPLIDPPIEDIGNLNLEDDEVFHLEDDFDDSEYPSNNGHISGQSSGRSHGTFLIPTANTVDNFKKPPINFKVPTYSLATAVGVAPGSTVTSDSSSVRGIGRRNSLGGGQRSSVCPTSSSGKFIGPISEFVPPNGKYVPPFRRSSHSSNITSKIKANEGNSKECDDDSKRKMSHHDFKRDIMTNIDSTSSSVPTGKTDWFSFKKDWGDYDDEDA</sequence>
<dbReference type="AlphaFoldDB" id="A0A9P0VXG5"/>
<evidence type="ECO:0000256" key="6">
    <source>
        <dbReference type="SAM" id="MobiDB-lite"/>
    </source>
</evidence>
<keyword evidence="5" id="KW-0067">ATP-binding</keyword>
<evidence type="ECO:0000256" key="5">
    <source>
        <dbReference type="ARBA" id="ARBA00022840"/>
    </source>
</evidence>
<dbReference type="GO" id="GO:0000045">
    <property type="term" value="P:autophagosome assembly"/>
    <property type="evidence" value="ECO:0007669"/>
    <property type="project" value="TreeGrafter"/>
</dbReference>
<dbReference type="GO" id="GO:0004674">
    <property type="term" value="F:protein serine/threonine kinase activity"/>
    <property type="evidence" value="ECO:0007669"/>
    <property type="project" value="UniProtKB-EC"/>
</dbReference>
<feature type="compositionally biased region" description="Polar residues" evidence="6">
    <location>
        <begin position="868"/>
        <end position="878"/>
    </location>
</feature>
<feature type="compositionally biased region" description="Acidic residues" evidence="6">
    <location>
        <begin position="333"/>
        <end position="353"/>
    </location>
</feature>
<dbReference type="EC" id="2.7.11.1" evidence="1"/>
<keyword evidence="2" id="KW-0808">Transferase</keyword>
<dbReference type="SMART" id="SM00220">
    <property type="entry name" value="S_TKc"/>
    <property type="match status" value="1"/>
</dbReference>
<feature type="compositionally biased region" description="Basic residues" evidence="6">
    <location>
        <begin position="540"/>
        <end position="551"/>
    </location>
</feature>
<dbReference type="Proteomes" id="UP000837801">
    <property type="component" value="Unassembled WGS sequence"/>
</dbReference>
<dbReference type="GO" id="GO:0016020">
    <property type="term" value="C:membrane"/>
    <property type="evidence" value="ECO:0007669"/>
    <property type="project" value="TreeGrafter"/>
</dbReference>
<feature type="region of interest" description="Disordered" evidence="6">
    <location>
        <begin position="771"/>
        <end position="802"/>
    </location>
</feature>
<dbReference type="GO" id="GO:0010506">
    <property type="term" value="P:regulation of autophagy"/>
    <property type="evidence" value="ECO:0007669"/>
    <property type="project" value="InterPro"/>
</dbReference>
<dbReference type="PROSITE" id="PS50011">
    <property type="entry name" value="PROTEIN_KINASE_DOM"/>
    <property type="match status" value="1"/>
</dbReference>
<reference evidence="8" key="1">
    <citation type="submission" date="2022-03" db="EMBL/GenBank/DDBJ databases">
        <authorList>
            <person name="Legras J.-L."/>
            <person name="Devillers H."/>
            <person name="Grondin C."/>
        </authorList>
    </citation>
    <scope>NUCLEOTIDE SEQUENCE</scope>
    <source>
        <strain evidence="8">CLIB 1423</strain>
    </source>
</reference>
<feature type="compositionally biased region" description="Acidic residues" evidence="6">
    <location>
        <begin position="63"/>
        <end position="75"/>
    </location>
</feature>
<dbReference type="Gene3D" id="1.10.510.10">
    <property type="entry name" value="Transferase(Phosphotransferase) domain 1"/>
    <property type="match status" value="1"/>
</dbReference>
<dbReference type="PROSITE" id="PS00108">
    <property type="entry name" value="PROTEIN_KINASE_ST"/>
    <property type="match status" value="1"/>
</dbReference>
<keyword evidence="4 8" id="KW-0418">Kinase</keyword>
<dbReference type="PANTHER" id="PTHR24348:SF22">
    <property type="entry name" value="NON-SPECIFIC SERINE_THREONINE PROTEIN KINASE"/>
    <property type="match status" value="1"/>
</dbReference>
<dbReference type="GO" id="GO:0005776">
    <property type="term" value="C:autophagosome"/>
    <property type="evidence" value="ECO:0007669"/>
    <property type="project" value="TreeGrafter"/>
</dbReference>
<proteinExistence type="predicted"/>
<feature type="compositionally biased region" description="Low complexity" evidence="6">
    <location>
        <begin position="617"/>
        <end position="630"/>
    </location>
</feature>
<feature type="region of interest" description="Disordered" evidence="6">
    <location>
        <begin position="365"/>
        <end position="404"/>
    </location>
</feature>
<feature type="compositionally biased region" description="Low complexity" evidence="6">
    <location>
        <begin position="580"/>
        <end position="596"/>
    </location>
</feature>
<dbReference type="EMBL" id="CAKXYY010000005">
    <property type="protein sequence ID" value="CAH2351890.1"/>
    <property type="molecule type" value="Genomic_DNA"/>
</dbReference>
<evidence type="ECO:0000256" key="4">
    <source>
        <dbReference type="ARBA" id="ARBA00022777"/>
    </source>
</evidence>
<accession>A0A9P0VXG5</accession>
<evidence type="ECO:0000256" key="3">
    <source>
        <dbReference type="ARBA" id="ARBA00022741"/>
    </source>
</evidence>
<evidence type="ECO:0000313" key="9">
    <source>
        <dbReference type="Proteomes" id="UP000837801"/>
    </source>
</evidence>
<gene>
    <name evidence="8" type="ORF">CLIB1423_05S00694</name>
</gene>
<dbReference type="SUPFAM" id="SSF56112">
    <property type="entry name" value="Protein kinase-like (PK-like)"/>
    <property type="match status" value="1"/>
</dbReference>
<feature type="region of interest" description="Disordered" evidence="6">
    <location>
        <begin position="55"/>
        <end position="81"/>
    </location>
</feature>
<dbReference type="InterPro" id="IPR011009">
    <property type="entry name" value="Kinase-like_dom_sf"/>
</dbReference>
<protein>
    <recommendedName>
        <fullName evidence="1">non-specific serine/threonine protein kinase</fullName>
        <ecNumber evidence="1">2.7.11.1</ecNumber>
    </recommendedName>
</protein>
<feature type="compositionally biased region" description="Basic and acidic residues" evidence="6">
    <location>
        <begin position="844"/>
        <end position="865"/>
    </location>
</feature>
<dbReference type="PANTHER" id="PTHR24348">
    <property type="entry name" value="SERINE/THREONINE-PROTEIN KINASE UNC-51-RELATED"/>
    <property type="match status" value="1"/>
</dbReference>
<dbReference type="InterPro" id="IPR045269">
    <property type="entry name" value="Atg1-like"/>
</dbReference>
<dbReference type="OrthoDB" id="4062651at2759"/>
<evidence type="ECO:0000256" key="1">
    <source>
        <dbReference type="ARBA" id="ARBA00012513"/>
    </source>
</evidence>
<name>A0A9P0VXG5_9ASCO</name>
<feature type="domain" description="Protein kinase" evidence="7">
    <location>
        <begin position="17"/>
        <end position="310"/>
    </location>
</feature>
<dbReference type="GO" id="GO:0005524">
    <property type="term" value="F:ATP binding"/>
    <property type="evidence" value="ECO:0007669"/>
    <property type="project" value="UniProtKB-KW"/>
</dbReference>
<dbReference type="InterPro" id="IPR000719">
    <property type="entry name" value="Prot_kinase_dom"/>
</dbReference>
<dbReference type="GO" id="GO:0005829">
    <property type="term" value="C:cytosol"/>
    <property type="evidence" value="ECO:0007669"/>
    <property type="project" value="TreeGrafter"/>
</dbReference>
<feature type="region of interest" description="Disordered" evidence="6">
    <location>
        <begin position="321"/>
        <end position="353"/>
    </location>
</feature>
<keyword evidence="9" id="KW-1185">Reference proteome</keyword>
<dbReference type="Pfam" id="PF00069">
    <property type="entry name" value="Pkinase"/>
    <property type="match status" value="1"/>
</dbReference>
<evidence type="ECO:0000259" key="7">
    <source>
        <dbReference type="PROSITE" id="PS50011"/>
    </source>
</evidence>
<feature type="compositionally biased region" description="Polar residues" evidence="6">
    <location>
        <begin position="772"/>
        <end position="781"/>
    </location>
</feature>
<feature type="compositionally biased region" description="Polar residues" evidence="6">
    <location>
        <begin position="652"/>
        <end position="667"/>
    </location>
</feature>
<keyword evidence="3" id="KW-0547">Nucleotide-binding</keyword>
<evidence type="ECO:0000313" key="8">
    <source>
        <dbReference type="EMBL" id="CAH2351890.1"/>
    </source>
</evidence>
<comment type="caution">
    <text evidence="8">The sequence shown here is derived from an EMBL/GenBank/DDBJ whole genome shotgun (WGS) entry which is preliminary data.</text>
</comment>
<feature type="region of interest" description="Disordered" evidence="6">
    <location>
        <begin position="824"/>
        <end position="898"/>
    </location>
</feature>
<feature type="compositionally biased region" description="Polar residues" evidence="6">
    <location>
        <begin position="631"/>
        <end position="645"/>
    </location>
</feature>
<dbReference type="GO" id="GO:0000407">
    <property type="term" value="C:phagophore assembly site"/>
    <property type="evidence" value="ECO:0007669"/>
    <property type="project" value="TreeGrafter"/>
</dbReference>
<feature type="region of interest" description="Disordered" evidence="6">
    <location>
        <begin position="520"/>
        <end position="690"/>
    </location>
</feature>
<evidence type="ECO:0000256" key="2">
    <source>
        <dbReference type="ARBA" id="ARBA00022679"/>
    </source>
</evidence>
<organism evidence="8 9">
    <name type="scientific">[Candida] railenensis</name>
    <dbReference type="NCBI Taxonomy" id="45579"/>
    <lineage>
        <taxon>Eukaryota</taxon>
        <taxon>Fungi</taxon>
        <taxon>Dikarya</taxon>
        <taxon>Ascomycota</taxon>
        <taxon>Saccharomycotina</taxon>
        <taxon>Pichiomycetes</taxon>
        <taxon>Debaryomycetaceae</taxon>
        <taxon>Kurtzmaniella</taxon>
    </lineage>
</organism>
<feature type="compositionally biased region" description="Low complexity" evidence="6">
    <location>
        <begin position="524"/>
        <end position="533"/>
    </location>
</feature>
<dbReference type="InterPro" id="IPR008271">
    <property type="entry name" value="Ser/Thr_kinase_AS"/>
</dbReference>